<comment type="caution">
    <text evidence="2">The sequence shown here is derived from an EMBL/GenBank/DDBJ whole genome shotgun (WGS) entry which is preliminary data.</text>
</comment>
<keyword evidence="1" id="KW-1133">Transmembrane helix</keyword>
<evidence type="ECO:0000256" key="1">
    <source>
        <dbReference type="SAM" id="Phobius"/>
    </source>
</evidence>
<evidence type="ECO:0000313" key="3">
    <source>
        <dbReference type="Proteomes" id="UP000216063"/>
    </source>
</evidence>
<accession>A0A255DBN0</accession>
<dbReference type="RefSeq" id="WP_094483169.1">
    <property type="nucleotide sequence ID" value="NZ_JACKSC010000324.1"/>
</dbReference>
<keyword evidence="3" id="KW-1185">Reference proteome</keyword>
<organism evidence="2 3">
    <name type="scientific">Mycolicibacterium sphagni</name>
    <dbReference type="NCBI Taxonomy" id="1786"/>
    <lineage>
        <taxon>Bacteria</taxon>
        <taxon>Bacillati</taxon>
        <taxon>Actinomycetota</taxon>
        <taxon>Actinomycetes</taxon>
        <taxon>Mycobacteriales</taxon>
        <taxon>Mycobacteriaceae</taxon>
        <taxon>Mycolicibacterium</taxon>
    </lineage>
</organism>
<gene>
    <name evidence="2" type="ORF">CG716_21640</name>
</gene>
<dbReference type="AlphaFoldDB" id="A0A255DBN0"/>
<dbReference type="OrthoDB" id="4727831at2"/>
<evidence type="ECO:0000313" key="2">
    <source>
        <dbReference type="EMBL" id="OYN76500.1"/>
    </source>
</evidence>
<feature type="transmembrane region" description="Helical" evidence="1">
    <location>
        <begin position="81"/>
        <end position="108"/>
    </location>
</feature>
<keyword evidence="1" id="KW-0812">Transmembrane</keyword>
<keyword evidence="1" id="KW-0472">Membrane</keyword>
<dbReference type="EMBL" id="NOZR01000021">
    <property type="protein sequence ID" value="OYN76500.1"/>
    <property type="molecule type" value="Genomic_DNA"/>
</dbReference>
<name>A0A255DBN0_9MYCO</name>
<reference evidence="2 3" key="1">
    <citation type="submission" date="2017-07" db="EMBL/GenBank/DDBJ databases">
        <title>The new phylogeny of genus Mycobacterium.</title>
        <authorList>
            <person name="Tortoli E."/>
            <person name="Trovato A."/>
            <person name="Cirillo D.M."/>
        </authorList>
    </citation>
    <scope>NUCLEOTIDE SEQUENCE [LARGE SCALE GENOMIC DNA]</scope>
    <source>
        <strain evidence="2 3">ATCC 33027</strain>
    </source>
</reference>
<protein>
    <submittedName>
        <fullName evidence="2">Uncharacterized protein</fullName>
    </submittedName>
</protein>
<sequence length="115" mass="12462">MTAWPDPVLPSSQSTNPRQLKRLSRTFAGVGVGIPPERLQQIAMGEQATEDELVDVTFAIAATALISEKRRSKVSRAQRRCVHGVIVGVAILIAINVLLCLGLALFVLTQHTSPY</sequence>
<dbReference type="Proteomes" id="UP000216063">
    <property type="component" value="Unassembled WGS sequence"/>
</dbReference>
<proteinExistence type="predicted"/>